<dbReference type="SUPFAM" id="SSF53597">
    <property type="entry name" value="Dihydrofolate reductase-like"/>
    <property type="match status" value="1"/>
</dbReference>
<dbReference type="GO" id="GO:0006730">
    <property type="term" value="P:one-carbon metabolic process"/>
    <property type="evidence" value="ECO:0007669"/>
    <property type="project" value="UniProtKB-KW"/>
</dbReference>
<dbReference type="PROSITE" id="PS51330">
    <property type="entry name" value="DHFR_2"/>
    <property type="match status" value="1"/>
</dbReference>
<dbReference type="GO" id="GO:0046452">
    <property type="term" value="P:dihydrofolate metabolic process"/>
    <property type="evidence" value="ECO:0007669"/>
    <property type="project" value="TreeGrafter"/>
</dbReference>
<evidence type="ECO:0000256" key="1">
    <source>
        <dbReference type="ARBA" id="ARBA00004903"/>
    </source>
</evidence>
<evidence type="ECO:0000256" key="4">
    <source>
        <dbReference type="ARBA" id="ARBA00022857"/>
    </source>
</evidence>
<keyword evidence="3" id="KW-0554">One-carbon metabolism</keyword>
<dbReference type="Pfam" id="PF00186">
    <property type="entry name" value="DHFR_1"/>
    <property type="match status" value="1"/>
</dbReference>
<dbReference type="EMBL" id="UINC01015601">
    <property type="protein sequence ID" value="SVA65582.1"/>
    <property type="molecule type" value="Genomic_DNA"/>
</dbReference>
<organism evidence="7">
    <name type="scientific">marine metagenome</name>
    <dbReference type="NCBI Taxonomy" id="408172"/>
    <lineage>
        <taxon>unclassified sequences</taxon>
        <taxon>metagenomes</taxon>
        <taxon>ecological metagenomes</taxon>
    </lineage>
</organism>
<dbReference type="PANTHER" id="PTHR48069:SF3">
    <property type="entry name" value="DIHYDROFOLATE REDUCTASE"/>
    <property type="match status" value="1"/>
</dbReference>
<dbReference type="EC" id="1.5.1.3" evidence="2"/>
<evidence type="ECO:0000256" key="2">
    <source>
        <dbReference type="ARBA" id="ARBA00012856"/>
    </source>
</evidence>
<evidence type="ECO:0000259" key="6">
    <source>
        <dbReference type="PROSITE" id="PS51330"/>
    </source>
</evidence>
<dbReference type="InterPro" id="IPR024072">
    <property type="entry name" value="DHFR-like_dom_sf"/>
</dbReference>
<dbReference type="Gene3D" id="3.40.430.10">
    <property type="entry name" value="Dihydrofolate Reductase, subunit A"/>
    <property type="match status" value="1"/>
</dbReference>
<dbReference type="GO" id="GO:0046655">
    <property type="term" value="P:folic acid metabolic process"/>
    <property type="evidence" value="ECO:0007669"/>
    <property type="project" value="TreeGrafter"/>
</dbReference>
<feature type="non-terminal residue" evidence="7">
    <location>
        <position position="1"/>
    </location>
</feature>
<comment type="pathway">
    <text evidence="1">Cofactor biosynthesis; tetrahydrofolate biosynthesis; 5,6,7,8-tetrahydrofolate from 7,8-dihydrofolate: step 1/1.</text>
</comment>
<keyword evidence="4" id="KW-0521">NADP</keyword>
<dbReference type="AlphaFoldDB" id="A0A381XM56"/>
<protein>
    <recommendedName>
        <fullName evidence="2">dihydrofolate reductase</fullName>
        <ecNumber evidence="2">1.5.1.3</ecNumber>
    </recommendedName>
</protein>
<accession>A0A381XM56</accession>
<dbReference type="PRINTS" id="PR00070">
    <property type="entry name" value="DHFR"/>
</dbReference>
<dbReference type="PANTHER" id="PTHR48069">
    <property type="entry name" value="DIHYDROFOLATE REDUCTASE"/>
    <property type="match status" value="1"/>
</dbReference>
<reference evidence="7" key="1">
    <citation type="submission" date="2018-05" db="EMBL/GenBank/DDBJ databases">
        <authorList>
            <person name="Lanie J.A."/>
            <person name="Ng W.-L."/>
            <person name="Kazmierczak K.M."/>
            <person name="Andrzejewski T.M."/>
            <person name="Davidsen T.M."/>
            <person name="Wayne K.J."/>
            <person name="Tettelin H."/>
            <person name="Glass J.I."/>
            <person name="Rusch D."/>
            <person name="Podicherti R."/>
            <person name="Tsui H.-C.T."/>
            <person name="Winkler M.E."/>
        </authorList>
    </citation>
    <scope>NUCLEOTIDE SEQUENCE</scope>
</reference>
<dbReference type="InterPro" id="IPR012259">
    <property type="entry name" value="DHFR"/>
</dbReference>
<dbReference type="InterPro" id="IPR001796">
    <property type="entry name" value="DHFR_dom"/>
</dbReference>
<keyword evidence="5" id="KW-0560">Oxidoreductase</keyword>
<name>A0A381XM56_9ZZZZ</name>
<dbReference type="GO" id="GO:0046654">
    <property type="term" value="P:tetrahydrofolate biosynthetic process"/>
    <property type="evidence" value="ECO:0007669"/>
    <property type="project" value="InterPro"/>
</dbReference>
<proteinExistence type="predicted"/>
<dbReference type="GO" id="GO:0004146">
    <property type="term" value="F:dihydrofolate reductase activity"/>
    <property type="evidence" value="ECO:0007669"/>
    <property type="project" value="UniProtKB-EC"/>
</dbReference>
<feature type="domain" description="DHFR" evidence="6">
    <location>
        <begin position="20"/>
        <end position="181"/>
    </location>
</feature>
<dbReference type="GO" id="GO:0050661">
    <property type="term" value="F:NADP binding"/>
    <property type="evidence" value="ECO:0007669"/>
    <property type="project" value="InterPro"/>
</dbReference>
<evidence type="ECO:0000256" key="3">
    <source>
        <dbReference type="ARBA" id="ARBA00022563"/>
    </source>
</evidence>
<gene>
    <name evidence="7" type="ORF">METZ01_LOCUS118436</name>
</gene>
<sequence>TQSIYCYSCKNNFAIINQTMIKAIMAVDDDGGVSKRGSMPWPKNSNDLKRFKKYTLNNVVIMGRLTWIDPFLPSPLKNRINVLITNQDKVKYPGADEYISGDLISKIKLINTKYEKQDLFIIGGPKIIDQLFELVEEFYLTRIYGEFDCDKKIDLKKIEDAMTLEEKIINDKTCHFEIWKR</sequence>
<evidence type="ECO:0000256" key="5">
    <source>
        <dbReference type="ARBA" id="ARBA00023002"/>
    </source>
</evidence>
<dbReference type="CDD" id="cd00209">
    <property type="entry name" value="DHFR"/>
    <property type="match status" value="1"/>
</dbReference>
<evidence type="ECO:0000313" key="7">
    <source>
        <dbReference type="EMBL" id="SVA65582.1"/>
    </source>
</evidence>